<reference evidence="2 3" key="1">
    <citation type="submission" date="2023-03" db="EMBL/GenBank/DDBJ databases">
        <title>High recombination rates correlate with genetic variation in Cardiocondyla obscurior ants.</title>
        <authorList>
            <person name="Errbii M."/>
        </authorList>
    </citation>
    <scope>NUCLEOTIDE SEQUENCE [LARGE SCALE GENOMIC DNA]</scope>
    <source>
        <strain evidence="2">Alpha-2009</strain>
        <tissue evidence="2">Whole body</tissue>
    </source>
</reference>
<evidence type="ECO:0000313" key="2">
    <source>
        <dbReference type="EMBL" id="KAL0123213.1"/>
    </source>
</evidence>
<accession>A0AAW2G6N9</accession>
<dbReference type="Proteomes" id="UP001430953">
    <property type="component" value="Unassembled WGS sequence"/>
</dbReference>
<keyword evidence="3" id="KW-1185">Reference proteome</keyword>
<dbReference type="EMBL" id="JADYXP020000006">
    <property type="protein sequence ID" value="KAL0123213.1"/>
    <property type="molecule type" value="Genomic_DNA"/>
</dbReference>
<evidence type="ECO:0000256" key="1">
    <source>
        <dbReference type="SAM" id="MobiDB-lite"/>
    </source>
</evidence>
<sequence length="72" mass="8313">MDKGEKGGRGRKEERNSQRKRVSLTNATWGRGPLWGMRFVRTSWRRRPRTWSSGIACPRCAASRGDRDYVCA</sequence>
<name>A0AAW2G6N9_9HYME</name>
<organism evidence="2 3">
    <name type="scientific">Cardiocondyla obscurior</name>
    <dbReference type="NCBI Taxonomy" id="286306"/>
    <lineage>
        <taxon>Eukaryota</taxon>
        <taxon>Metazoa</taxon>
        <taxon>Ecdysozoa</taxon>
        <taxon>Arthropoda</taxon>
        <taxon>Hexapoda</taxon>
        <taxon>Insecta</taxon>
        <taxon>Pterygota</taxon>
        <taxon>Neoptera</taxon>
        <taxon>Endopterygota</taxon>
        <taxon>Hymenoptera</taxon>
        <taxon>Apocrita</taxon>
        <taxon>Aculeata</taxon>
        <taxon>Formicoidea</taxon>
        <taxon>Formicidae</taxon>
        <taxon>Myrmicinae</taxon>
        <taxon>Cardiocondyla</taxon>
    </lineage>
</organism>
<proteinExistence type="predicted"/>
<dbReference type="AlphaFoldDB" id="A0AAW2G6N9"/>
<feature type="compositionally biased region" description="Basic and acidic residues" evidence="1">
    <location>
        <begin position="1"/>
        <end position="17"/>
    </location>
</feature>
<protein>
    <submittedName>
        <fullName evidence="2">Uncharacterized protein</fullName>
    </submittedName>
</protein>
<comment type="caution">
    <text evidence="2">The sequence shown here is derived from an EMBL/GenBank/DDBJ whole genome shotgun (WGS) entry which is preliminary data.</text>
</comment>
<gene>
    <name evidence="2" type="ORF">PUN28_007665</name>
</gene>
<feature type="region of interest" description="Disordered" evidence="1">
    <location>
        <begin position="1"/>
        <end position="32"/>
    </location>
</feature>
<evidence type="ECO:0000313" key="3">
    <source>
        <dbReference type="Proteomes" id="UP001430953"/>
    </source>
</evidence>